<sequence>MTDTLDHPLTSADLAESAATGERGRRDAEHPRDHRLEADARLVEALRADGVQGSLWDRLVETLAAYGLPVVKAWIHSGRMFAESAHRGRPLEHSWAIDTEAVEDMAADTVVDAIRLFRERIASGHWDSAQGTLLNTYFIGACVLSFPNVFRRHERMHRRTERAVLPSEPSTIEEMLDNLIETRSPEDLVVENVRIEWALKKLSGRAAEILYLSAHEVSHEEIGERLGLTPRAVEGRLRRARSEIRRWLGGTTTKGRSPAVPCTAG</sequence>
<evidence type="ECO:0000259" key="6">
    <source>
        <dbReference type="Pfam" id="PF08281"/>
    </source>
</evidence>
<dbReference type="InterPro" id="IPR013249">
    <property type="entry name" value="RNA_pol_sigma70_r4_t2"/>
</dbReference>
<evidence type="ECO:0000256" key="4">
    <source>
        <dbReference type="ARBA" id="ARBA00023163"/>
    </source>
</evidence>
<feature type="domain" description="RNA polymerase sigma factor 70 region 4 type 2" evidence="6">
    <location>
        <begin position="198"/>
        <end position="242"/>
    </location>
</feature>
<protein>
    <recommendedName>
        <fullName evidence="6">RNA polymerase sigma factor 70 region 4 type 2 domain-containing protein</fullName>
    </recommendedName>
</protein>
<dbReference type="InterPro" id="IPR013324">
    <property type="entry name" value="RNA_pol_sigma_r3/r4-like"/>
</dbReference>
<dbReference type="EMBL" id="NSDM01000001">
    <property type="protein sequence ID" value="MDQ2583282.1"/>
    <property type="molecule type" value="Genomic_DNA"/>
</dbReference>
<evidence type="ECO:0000256" key="3">
    <source>
        <dbReference type="ARBA" id="ARBA00023082"/>
    </source>
</evidence>
<reference evidence="7 8" key="1">
    <citation type="submission" date="2017-06" db="EMBL/GenBank/DDBJ databases">
        <title>Cultured bacterium strain Saccharothrix yanglingensis Hhs.015.</title>
        <authorList>
            <person name="Xia Y."/>
        </authorList>
    </citation>
    <scope>NUCLEOTIDE SEQUENCE [LARGE SCALE GENOMIC DNA]</scope>
    <source>
        <strain evidence="7 8">Hhs.015</strain>
    </source>
</reference>
<dbReference type="InterPro" id="IPR036388">
    <property type="entry name" value="WH-like_DNA-bd_sf"/>
</dbReference>
<keyword evidence="8" id="KW-1185">Reference proteome</keyword>
<feature type="compositionally biased region" description="Basic and acidic residues" evidence="5">
    <location>
        <begin position="22"/>
        <end position="34"/>
    </location>
</feature>
<organism evidence="7 8">
    <name type="scientific">Saccharothrix yanglingensis</name>
    <dbReference type="NCBI Taxonomy" id="659496"/>
    <lineage>
        <taxon>Bacteria</taxon>
        <taxon>Bacillati</taxon>
        <taxon>Actinomycetota</taxon>
        <taxon>Actinomycetes</taxon>
        <taxon>Pseudonocardiales</taxon>
        <taxon>Pseudonocardiaceae</taxon>
        <taxon>Saccharothrix</taxon>
    </lineage>
</organism>
<feature type="region of interest" description="Disordered" evidence="5">
    <location>
        <begin position="1"/>
        <end position="34"/>
    </location>
</feature>
<keyword evidence="2" id="KW-0805">Transcription regulation</keyword>
<proteinExistence type="inferred from homology"/>
<keyword evidence="4" id="KW-0804">Transcription</keyword>
<accession>A0ABU0WTW6</accession>
<dbReference type="SUPFAM" id="SSF88659">
    <property type="entry name" value="Sigma3 and sigma4 domains of RNA polymerase sigma factors"/>
    <property type="match status" value="1"/>
</dbReference>
<evidence type="ECO:0000256" key="1">
    <source>
        <dbReference type="ARBA" id="ARBA00010641"/>
    </source>
</evidence>
<evidence type="ECO:0000313" key="8">
    <source>
        <dbReference type="Proteomes" id="UP001225605"/>
    </source>
</evidence>
<comment type="similarity">
    <text evidence="1">Belongs to the sigma-70 factor family. ECF subfamily.</text>
</comment>
<evidence type="ECO:0000313" key="7">
    <source>
        <dbReference type="EMBL" id="MDQ2583282.1"/>
    </source>
</evidence>
<comment type="caution">
    <text evidence="7">The sequence shown here is derived from an EMBL/GenBank/DDBJ whole genome shotgun (WGS) entry which is preliminary data.</text>
</comment>
<name>A0ABU0WTW6_9PSEU</name>
<dbReference type="Proteomes" id="UP001225605">
    <property type="component" value="Unassembled WGS sequence"/>
</dbReference>
<dbReference type="Pfam" id="PF08281">
    <property type="entry name" value="Sigma70_r4_2"/>
    <property type="match status" value="1"/>
</dbReference>
<keyword evidence="3" id="KW-0731">Sigma factor</keyword>
<dbReference type="RefSeq" id="WP_306744342.1">
    <property type="nucleotide sequence ID" value="NZ_NSDM01000001.1"/>
</dbReference>
<evidence type="ECO:0000256" key="2">
    <source>
        <dbReference type="ARBA" id="ARBA00023015"/>
    </source>
</evidence>
<dbReference type="Gene3D" id="1.10.10.10">
    <property type="entry name" value="Winged helix-like DNA-binding domain superfamily/Winged helix DNA-binding domain"/>
    <property type="match status" value="1"/>
</dbReference>
<gene>
    <name evidence="7" type="ORF">CKY47_04650</name>
</gene>
<evidence type="ECO:0000256" key="5">
    <source>
        <dbReference type="SAM" id="MobiDB-lite"/>
    </source>
</evidence>